<dbReference type="Pfam" id="PF18253">
    <property type="entry name" value="HipN"/>
    <property type="match status" value="1"/>
</dbReference>
<evidence type="ECO:0000256" key="2">
    <source>
        <dbReference type="ARBA" id="ARBA00022803"/>
    </source>
</evidence>
<dbReference type="GeneTree" id="ENSGT00940000164227"/>
<keyword evidence="2" id="KW-0802">TPR repeat</keyword>
<evidence type="ECO:0000256" key="3">
    <source>
        <dbReference type="SAM" id="MobiDB-lite"/>
    </source>
</evidence>
<keyword evidence="1" id="KW-0677">Repeat</keyword>
<feature type="compositionally biased region" description="Basic and acidic residues" evidence="3">
    <location>
        <begin position="39"/>
        <end position="66"/>
    </location>
</feature>
<proteinExistence type="predicted"/>
<dbReference type="Gene3D" id="6.10.250.3420">
    <property type="match status" value="1"/>
</dbReference>
<evidence type="ECO:0000313" key="5">
    <source>
        <dbReference type="Ensembl" id="ENSUMAP00000009216"/>
    </source>
</evidence>
<organism evidence="5">
    <name type="scientific">Ursus maritimus</name>
    <name type="common">Polar bear</name>
    <name type="synonym">Thalarctos maritimus</name>
    <dbReference type="NCBI Taxonomy" id="29073"/>
    <lineage>
        <taxon>Eukaryota</taxon>
        <taxon>Metazoa</taxon>
        <taxon>Chordata</taxon>
        <taxon>Craniata</taxon>
        <taxon>Vertebrata</taxon>
        <taxon>Euteleostomi</taxon>
        <taxon>Mammalia</taxon>
        <taxon>Eutheria</taxon>
        <taxon>Laurasiatheria</taxon>
        <taxon>Carnivora</taxon>
        <taxon>Caniformia</taxon>
        <taxon>Ursidae</taxon>
        <taxon>Ursus</taxon>
    </lineage>
</organism>
<dbReference type="PANTHER" id="PTHR45883">
    <property type="entry name" value="HSC70-INTERACTING PROTEIN"/>
    <property type="match status" value="1"/>
</dbReference>
<dbReference type="AlphaFoldDB" id="A0A452TMV3"/>
<dbReference type="GO" id="GO:0046983">
    <property type="term" value="F:protein dimerization activity"/>
    <property type="evidence" value="ECO:0007669"/>
    <property type="project" value="InterPro"/>
</dbReference>
<feature type="region of interest" description="Disordered" evidence="3">
    <location>
        <begin position="38"/>
        <end position="92"/>
    </location>
</feature>
<dbReference type="Ensembl" id="ENSUMAT00000011018.1">
    <property type="protein sequence ID" value="ENSUMAP00000009216.1"/>
    <property type="gene ID" value="ENSUMAG00000006977.1"/>
</dbReference>
<evidence type="ECO:0000259" key="4">
    <source>
        <dbReference type="Pfam" id="PF18253"/>
    </source>
</evidence>
<dbReference type="OMA" id="CEWVESM"/>
<dbReference type="PANTHER" id="PTHR45883:SF2">
    <property type="entry name" value="HSC70-INTERACTING PROTEIN"/>
    <property type="match status" value="1"/>
</dbReference>
<sequence length="116" mass="13428">MDLHRLNQDPSILHIKEIRFLCEWVESMVGKIPPAVHKTKSEDNIKEEKTDSKKVEENIKTDKPSSEESGLEIDDESVIEPDTDTPQEMGDKNVEHTEKMMVSSSNYRSQCYHLRL</sequence>
<evidence type="ECO:0000256" key="1">
    <source>
        <dbReference type="ARBA" id="ARBA00022737"/>
    </source>
</evidence>
<feature type="compositionally biased region" description="Acidic residues" evidence="3">
    <location>
        <begin position="69"/>
        <end position="85"/>
    </location>
</feature>
<accession>A0A452TMV3</accession>
<feature type="domain" description="Hsp70-interacting protein N-terminal" evidence="4">
    <location>
        <begin position="7"/>
        <end position="33"/>
    </location>
</feature>
<reference evidence="5" key="1">
    <citation type="submission" date="2019-03" db="UniProtKB">
        <authorList>
            <consortium name="Ensembl"/>
        </authorList>
    </citation>
    <scope>IDENTIFICATION</scope>
</reference>
<protein>
    <recommendedName>
        <fullName evidence="4">Hsp70-interacting protein N-terminal domain-containing protein</fullName>
    </recommendedName>
</protein>
<dbReference type="InterPro" id="IPR034649">
    <property type="entry name" value="Hip_N"/>
</dbReference>
<dbReference type="GO" id="GO:0030544">
    <property type="term" value="F:Hsp70 protein binding"/>
    <property type="evidence" value="ECO:0007669"/>
    <property type="project" value="TreeGrafter"/>
</dbReference>
<name>A0A452TMV3_URSMA</name>